<protein>
    <submittedName>
        <fullName evidence="1">Uncharacterized protein</fullName>
    </submittedName>
</protein>
<dbReference type="AlphaFoldDB" id="A0A975GTQ9"/>
<dbReference type="Proteomes" id="UP000663722">
    <property type="component" value="Chromosome"/>
</dbReference>
<dbReference type="RefSeq" id="WP_207680321.1">
    <property type="nucleotide sequence ID" value="NZ_CP061800.1"/>
</dbReference>
<reference evidence="1" key="1">
    <citation type="journal article" date="2021" name="Microb. Physiol.">
        <title>Proteogenomic Insights into the Physiology of Marine, Sulfate-Reducing, Filamentous Desulfonema limicola and Desulfonema magnum.</title>
        <authorList>
            <person name="Schnaars V."/>
            <person name="Wohlbrand L."/>
            <person name="Scheve S."/>
            <person name="Hinrichs C."/>
            <person name="Reinhardt R."/>
            <person name="Rabus R."/>
        </authorList>
    </citation>
    <scope>NUCLEOTIDE SEQUENCE</scope>
    <source>
        <strain evidence="1">4be13</strain>
    </source>
</reference>
<dbReference type="EMBL" id="CP061800">
    <property type="protein sequence ID" value="QTA93326.1"/>
    <property type="molecule type" value="Genomic_DNA"/>
</dbReference>
<dbReference type="KEGG" id="dmm:dnm_094280"/>
<sequence length="78" mass="8611">MGEIRMTGEIRTDYDCEATGLPAERWGEAVFKVGDEELVLEVSVEENVIVAIMAGEDAVWKGTLDGLKQLLKSEIKAR</sequence>
<evidence type="ECO:0000313" key="1">
    <source>
        <dbReference type="EMBL" id="QTA93326.1"/>
    </source>
</evidence>
<gene>
    <name evidence="1" type="ORF">dnm_094280</name>
</gene>
<keyword evidence="2" id="KW-1185">Reference proteome</keyword>
<organism evidence="1 2">
    <name type="scientific">Desulfonema magnum</name>
    <dbReference type="NCBI Taxonomy" id="45655"/>
    <lineage>
        <taxon>Bacteria</taxon>
        <taxon>Pseudomonadati</taxon>
        <taxon>Thermodesulfobacteriota</taxon>
        <taxon>Desulfobacteria</taxon>
        <taxon>Desulfobacterales</taxon>
        <taxon>Desulfococcaceae</taxon>
        <taxon>Desulfonema</taxon>
    </lineage>
</organism>
<accession>A0A975GTQ9</accession>
<evidence type="ECO:0000313" key="2">
    <source>
        <dbReference type="Proteomes" id="UP000663722"/>
    </source>
</evidence>
<name>A0A975GTQ9_9BACT</name>
<proteinExistence type="predicted"/>